<gene>
    <name evidence="2" type="ORF">V6N11_056922</name>
</gene>
<dbReference type="EMBL" id="JBBPBN010000009">
    <property type="protein sequence ID" value="KAK9032664.1"/>
    <property type="molecule type" value="Genomic_DNA"/>
</dbReference>
<organism evidence="2 3">
    <name type="scientific">Hibiscus sabdariffa</name>
    <name type="common">roselle</name>
    <dbReference type="NCBI Taxonomy" id="183260"/>
    <lineage>
        <taxon>Eukaryota</taxon>
        <taxon>Viridiplantae</taxon>
        <taxon>Streptophyta</taxon>
        <taxon>Embryophyta</taxon>
        <taxon>Tracheophyta</taxon>
        <taxon>Spermatophyta</taxon>
        <taxon>Magnoliopsida</taxon>
        <taxon>eudicotyledons</taxon>
        <taxon>Gunneridae</taxon>
        <taxon>Pentapetalae</taxon>
        <taxon>rosids</taxon>
        <taxon>malvids</taxon>
        <taxon>Malvales</taxon>
        <taxon>Malvaceae</taxon>
        <taxon>Malvoideae</taxon>
        <taxon>Hibiscus</taxon>
    </lineage>
</organism>
<feature type="region of interest" description="Disordered" evidence="1">
    <location>
        <begin position="150"/>
        <end position="169"/>
    </location>
</feature>
<feature type="region of interest" description="Disordered" evidence="1">
    <location>
        <begin position="19"/>
        <end position="51"/>
    </location>
</feature>
<accession>A0ABR2T628</accession>
<name>A0ABR2T628_9ROSI</name>
<evidence type="ECO:0000256" key="1">
    <source>
        <dbReference type="SAM" id="MobiDB-lite"/>
    </source>
</evidence>
<keyword evidence="3" id="KW-1185">Reference proteome</keyword>
<reference evidence="2 3" key="1">
    <citation type="journal article" date="2024" name="G3 (Bethesda)">
        <title>Genome assembly of Hibiscus sabdariffa L. provides insights into metabolisms of medicinal natural products.</title>
        <authorList>
            <person name="Kim T."/>
        </authorList>
    </citation>
    <scope>NUCLEOTIDE SEQUENCE [LARGE SCALE GENOMIC DNA]</scope>
    <source>
        <strain evidence="2">TK-2024</strain>
        <tissue evidence="2">Old leaves</tissue>
    </source>
</reference>
<dbReference type="Proteomes" id="UP001396334">
    <property type="component" value="Unassembled WGS sequence"/>
</dbReference>
<sequence length="169" mass="18776">MSGLVCYSWNLGIFLADYDPKTSKPDPTPPSSPPHSLPKQPPLTPPMAKTIKPQNLIQPCYKKIQKWVKKNPQPETVSQPKQISSVLMFTPTSSTYDKDFPPMEEFTEKGFRHVPKIPTPLQGETTSAAEAILNWQTENAIAQNTTLQKNRFKGHTNGEQVISSGDQSG</sequence>
<feature type="compositionally biased region" description="Pro residues" evidence="1">
    <location>
        <begin position="26"/>
        <end position="45"/>
    </location>
</feature>
<evidence type="ECO:0000313" key="2">
    <source>
        <dbReference type="EMBL" id="KAK9032664.1"/>
    </source>
</evidence>
<feature type="compositionally biased region" description="Polar residues" evidence="1">
    <location>
        <begin position="157"/>
        <end position="169"/>
    </location>
</feature>
<comment type="caution">
    <text evidence="2">The sequence shown here is derived from an EMBL/GenBank/DDBJ whole genome shotgun (WGS) entry which is preliminary data.</text>
</comment>
<protein>
    <submittedName>
        <fullName evidence="2">Uncharacterized protein</fullName>
    </submittedName>
</protein>
<proteinExistence type="predicted"/>
<evidence type="ECO:0000313" key="3">
    <source>
        <dbReference type="Proteomes" id="UP001396334"/>
    </source>
</evidence>